<evidence type="ECO:0000313" key="2">
    <source>
        <dbReference type="EMBL" id="KAK1558096.1"/>
    </source>
</evidence>
<dbReference type="EMBL" id="JAUUTY010001359">
    <property type="protein sequence ID" value="KAK1558096.1"/>
    <property type="molecule type" value="Genomic_DNA"/>
</dbReference>
<dbReference type="EMBL" id="JAUUTY010001029">
    <property type="protein sequence ID" value="KAK1564145.1"/>
    <property type="molecule type" value="Genomic_DNA"/>
</dbReference>
<proteinExistence type="predicted"/>
<gene>
    <name evidence="3" type="ORF">QYE76_016535</name>
    <name evidence="4" type="ORF">QYE76_018914</name>
    <name evidence="2" type="ORF">QYE76_048244</name>
</gene>
<keyword evidence="5" id="KW-1185">Reference proteome</keyword>
<dbReference type="InterPro" id="IPR052929">
    <property type="entry name" value="RNase_H-like_EbsB-rel"/>
</dbReference>
<dbReference type="InterPro" id="IPR002156">
    <property type="entry name" value="RNaseH_domain"/>
</dbReference>
<sequence length="298" mass="33453">MAVVKVHTSKGFSQSAFFDDMRAAWSLARDIRFRILGANPFTVQFQMKVADIVDQFEEGLTPGGRPSVRSREGVCAVDSLLGGDSNSKQSIEWKAWRLLWGLITLLVWEAVVVVELDMRKAYDRLEWDYLRAIMLKLGFHRIWVEMVMRLVSTVSFSVLFNGDRLESFKPSRGTYPSIGRSVEDVTDPESLEAMACREGLALASDDLLLRHIRLATDCLGVVRSLREEGMGPYGHIVQEIKARGAAFQSFELVHEGRRSNTDAHNLAKSSIYANVGRHVWLLSPPEGVVYSTNFGDVI</sequence>
<evidence type="ECO:0000313" key="3">
    <source>
        <dbReference type="EMBL" id="KAK1564145.1"/>
    </source>
</evidence>
<name>A0AAD8PHR3_LOLMU</name>
<dbReference type="Proteomes" id="UP001231189">
    <property type="component" value="Unassembled WGS sequence"/>
</dbReference>
<dbReference type="PANTHER" id="PTHR47074:SF73">
    <property type="entry name" value="OS04G0448401 PROTEIN"/>
    <property type="match status" value="1"/>
</dbReference>
<dbReference type="EMBL" id="JAUUTY010000648">
    <property type="protein sequence ID" value="KAK1596497.1"/>
    <property type="molecule type" value="Genomic_DNA"/>
</dbReference>
<reference evidence="2" key="1">
    <citation type="submission" date="2023-07" db="EMBL/GenBank/DDBJ databases">
        <title>A chromosome-level genome assembly of Lolium multiflorum.</title>
        <authorList>
            <person name="Chen Y."/>
            <person name="Copetti D."/>
            <person name="Kolliker R."/>
            <person name="Studer B."/>
        </authorList>
    </citation>
    <scope>NUCLEOTIDE SEQUENCE</scope>
    <source>
        <strain evidence="2">02402/16</strain>
        <tissue evidence="2">Leaf</tissue>
    </source>
</reference>
<dbReference type="AlphaFoldDB" id="A0AAD8PHR3"/>
<evidence type="ECO:0000259" key="1">
    <source>
        <dbReference type="Pfam" id="PF13456"/>
    </source>
</evidence>
<dbReference type="PANTHER" id="PTHR47074">
    <property type="entry name" value="BNAC02G40300D PROTEIN"/>
    <property type="match status" value="1"/>
</dbReference>
<dbReference type="GO" id="GO:0003676">
    <property type="term" value="F:nucleic acid binding"/>
    <property type="evidence" value="ECO:0007669"/>
    <property type="project" value="InterPro"/>
</dbReference>
<feature type="domain" description="RNase H type-1" evidence="1">
    <location>
        <begin position="178"/>
        <end position="269"/>
    </location>
</feature>
<accession>A0AAD8PHR3</accession>
<dbReference type="GO" id="GO:0004523">
    <property type="term" value="F:RNA-DNA hybrid ribonuclease activity"/>
    <property type="evidence" value="ECO:0007669"/>
    <property type="project" value="InterPro"/>
</dbReference>
<dbReference type="Gene3D" id="3.30.420.10">
    <property type="entry name" value="Ribonuclease H-like superfamily/Ribonuclease H"/>
    <property type="match status" value="1"/>
</dbReference>
<evidence type="ECO:0000313" key="5">
    <source>
        <dbReference type="Proteomes" id="UP001231189"/>
    </source>
</evidence>
<dbReference type="InterPro" id="IPR036397">
    <property type="entry name" value="RNaseH_sf"/>
</dbReference>
<dbReference type="Pfam" id="PF13456">
    <property type="entry name" value="RVT_3"/>
    <property type="match status" value="1"/>
</dbReference>
<evidence type="ECO:0000313" key="4">
    <source>
        <dbReference type="EMBL" id="KAK1596497.1"/>
    </source>
</evidence>
<organism evidence="2 5">
    <name type="scientific">Lolium multiflorum</name>
    <name type="common">Italian ryegrass</name>
    <name type="synonym">Lolium perenne subsp. multiflorum</name>
    <dbReference type="NCBI Taxonomy" id="4521"/>
    <lineage>
        <taxon>Eukaryota</taxon>
        <taxon>Viridiplantae</taxon>
        <taxon>Streptophyta</taxon>
        <taxon>Embryophyta</taxon>
        <taxon>Tracheophyta</taxon>
        <taxon>Spermatophyta</taxon>
        <taxon>Magnoliopsida</taxon>
        <taxon>Liliopsida</taxon>
        <taxon>Poales</taxon>
        <taxon>Poaceae</taxon>
        <taxon>BOP clade</taxon>
        <taxon>Pooideae</taxon>
        <taxon>Poodae</taxon>
        <taxon>Poeae</taxon>
        <taxon>Poeae Chloroplast Group 2 (Poeae type)</taxon>
        <taxon>Loliodinae</taxon>
        <taxon>Loliinae</taxon>
        <taxon>Lolium</taxon>
    </lineage>
</organism>
<comment type="caution">
    <text evidence="2">The sequence shown here is derived from an EMBL/GenBank/DDBJ whole genome shotgun (WGS) entry which is preliminary data.</text>
</comment>
<protein>
    <recommendedName>
        <fullName evidence="1">RNase H type-1 domain-containing protein</fullName>
    </recommendedName>
</protein>